<gene>
    <name evidence="2" type="ORF">P5X88_01105</name>
</gene>
<feature type="domain" description="Transcription regulator PadR N-terminal" evidence="1">
    <location>
        <begin position="6"/>
        <end position="81"/>
    </location>
</feature>
<dbReference type="InterPro" id="IPR005149">
    <property type="entry name" value="Tscrpt_reg_PadR_N"/>
</dbReference>
<protein>
    <submittedName>
        <fullName evidence="2">PadR family transcriptional regulator</fullName>
    </submittedName>
</protein>
<evidence type="ECO:0000313" key="2">
    <source>
        <dbReference type="EMBL" id="MDH5159514.1"/>
    </source>
</evidence>
<proteinExistence type="predicted"/>
<dbReference type="Pfam" id="PF03551">
    <property type="entry name" value="PadR"/>
    <property type="match status" value="1"/>
</dbReference>
<dbReference type="RefSeq" id="WP_280615431.1">
    <property type="nucleotide sequence ID" value="NZ_JAROYP010000001.1"/>
</dbReference>
<dbReference type="InterPro" id="IPR036388">
    <property type="entry name" value="WH-like_DNA-bd_sf"/>
</dbReference>
<dbReference type="Proteomes" id="UP001159179">
    <property type="component" value="Unassembled WGS sequence"/>
</dbReference>
<dbReference type="Gene3D" id="1.10.10.10">
    <property type="entry name" value="Winged helix-like DNA-binding domain superfamily/Winged helix DNA-binding domain"/>
    <property type="match status" value="1"/>
</dbReference>
<sequence>MYELLVLSLLMKFPLHAYLISKISNDTIGPWEKVSRGTLSTLLNKLEKAGLIQDSDPATVPFPTDRPSRTFEITNKGKSRFFELMLDTKKNLGNYQKIFHIKAIYFEFLNEEDQLYLVHHYIKHCQTAIDHIKAQQLEFDENPEQVKSMQGTSFYTTIESLMHLNAEQWNLERQWAINFKEQIMMSIKNDKRKEHSNDTKMESR</sequence>
<evidence type="ECO:0000259" key="1">
    <source>
        <dbReference type="Pfam" id="PF03551"/>
    </source>
</evidence>
<dbReference type="EMBL" id="JAROYP010000001">
    <property type="protein sequence ID" value="MDH5159514.1"/>
    <property type="molecule type" value="Genomic_DNA"/>
</dbReference>
<evidence type="ECO:0000313" key="3">
    <source>
        <dbReference type="Proteomes" id="UP001159179"/>
    </source>
</evidence>
<reference evidence="2" key="1">
    <citation type="submission" date="2023-03" db="EMBL/GenBank/DDBJ databases">
        <title>Bacterial isolates from washroom surfaces on a university campus.</title>
        <authorList>
            <person name="Holman D.B."/>
            <person name="Gzyl K.E."/>
            <person name="Taheri A.E."/>
        </authorList>
    </citation>
    <scope>NUCLEOTIDE SEQUENCE</scope>
    <source>
        <strain evidence="2">RD03</strain>
    </source>
</reference>
<comment type="caution">
    <text evidence="2">The sequence shown here is derived from an EMBL/GenBank/DDBJ whole genome shotgun (WGS) entry which is preliminary data.</text>
</comment>
<accession>A0AAW6SSD4</accession>
<dbReference type="InterPro" id="IPR036390">
    <property type="entry name" value="WH_DNA-bd_sf"/>
</dbReference>
<organism evidence="2 3">
    <name type="scientific">Heyndrickxia oleronia</name>
    <dbReference type="NCBI Taxonomy" id="38875"/>
    <lineage>
        <taxon>Bacteria</taxon>
        <taxon>Bacillati</taxon>
        <taxon>Bacillota</taxon>
        <taxon>Bacilli</taxon>
        <taxon>Bacillales</taxon>
        <taxon>Bacillaceae</taxon>
        <taxon>Heyndrickxia</taxon>
    </lineage>
</organism>
<dbReference type="SUPFAM" id="SSF46785">
    <property type="entry name" value="Winged helix' DNA-binding domain"/>
    <property type="match status" value="1"/>
</dbReference>
<dbReference type="AlphaFoldDB" id="A0AAW6SSD4"/>
<name>A0AAW6SSD4_9BACI</name>